<dbReference type="EC" id="3.2.1.8" evidence="10"/>
<keyword evidence="5 10" id="KW-0378">Hydrolase</keyword>
<keyword evidence="11" id="KW-0812">Transmembrane</keyword>
<comment type="catalytic activity">
    <reaction evidence="1 10">
        <text>Endohydrolysis of (1-&gt;4)-beta-D-xylosidic linkages in xylans.</text>
        <dbReference type="EC" id="3.2.1.8"/>
    </reaction>
</comment>
<keyword evidence="6 10" id="KW-0119">Carbohydrate metabolism</keyword>
<dbReference type="PANTHER" id="PTHR31490:SF88">
    <property type="entry name" value="BETA-XYLANASE"/>
    <property type="match status" value="1"/>
</dbReference>
<dbReference type="InterPro" id="IPR031158">
    <property type="entry name" value="GH10_AS"/>
</dbReference>
<evidence type="ECO:0000256" key="2">
    <source>
        <dbReference type="ARBA" id="ARBA00007495"/>
    </source>
</evidence>
<keyword evidence="8 10" id="KW-0624">Polysaccharide degradation</keyword>
<keyword evidence="7 10" id="KW-0326">Glycosidase</keyword>
<evidence type="ECO:0000256" key="7">
    <source>
        <dbReference type="ARBA" id="ARBA00023295"/>
    </source>
</evidence>
<keyword evidence="3" id="KW-0858">Xylan degradation</keyword>
<sequence length="382" mass="42425">MSPLTIISISIINSFLAIVASMYSIIRLKSPFVFLFIIFLGSTACSKRGFTSIEPVAIKTITETTLQKDMPFAMGAAVNVSLLKGNSNYRNLVIKEFNSVTPENAMKFASVHPSKDTYTWTDADYLVDFAKANGKRVHGHTLNWYKSLPDWVNNFQGTTADWENLLKTHIQTVVGHFKGKVISWDVVNEAINDDGTLRNSIWVQKLGADYIGRAFQYAHEADPDALLFYNDYGHEFGPTKRTAILNLVTSLKAKGIPIDGIGLQMHTRVTQTDANLAAAINTAAATGLKIHISELDIALNPDNVQTMTYTTALADQQAEKYKVIVKAYNAIPKSQQFGITTWNVTDGDSWIPSNYSRPDWPLPFDAQYQRKAAYQGILDGVK</sequence>
<evidence type="ECO:0000256" key="5">
    <source>
        <dbReference type="ARBA" id="ARBA00022801"/>
    </source>
</evidence>
<organism evidence="13 14">
    <name type="scientific">Pedobacter punctiformis</name>
    <dbReference type="NCBI Taxonomy" id="3004097"/>
    <lineage>
        <taxon>Bacteria</taxon>
        <taxon>Pseudomonadati</taxon>
        <taxon>Bacteroidota</taxon>
        <taxon>Sphingobacteriia</taxon>
        <taxon>Sphingobacteriales</taxon>
        <taxon>Sphingobacteriaceae</taxon>
        <taxon>Pedobacter</taxon>
    </lineage>
</organism>
<dbReference type="InterPro" id="IPR001000">
    <property type="entry name" value="GH10_dom"/>
</dbReference>
<evidence type="ECO:0000256" key="1">
    <source>
        <dbReference type="ARBA" id="ARBA00000681"/>
    </source>
</evidence>
<evidence type="ECO:0000256" key="4">
    <source>
        <dbReference type="ARBA" id="ARBA00022729"/>
    </source>
</evidence>
<name>A0ABT4L7T4_9SPHI</name>
<accession>A0ABT4L7T4</accession>
<keyword evidence="4" id="KW-0732">Signal</keyword>
<feature type="transmembrane region" description="Helical" evidence="11">
    <location>
        <begin position="6"/>
        <end position="25"/>
    </location>
</feature>
<dbReference type="SUPFAM" id="SSF51445">
    <property type="entry name" value="(Trans)glycosidases"/>
    <property type="match status" value="1"/>
</dbReference>
<evidence type="ECO:0000256" key="10">
    <source>
        <dbReference type="RuleBase" id="RU361174"/>
    </source>
</evidence>
<dbReference type="InterPro" id="IPR017853">
    <property type="entry name" value="GH"/>
</dbReference>
<dbReference type="InterPro" id="IPR044846">
    <property type="entry name" value="GH10"/>
</dbReference>
<keyword evidence="11" id="KW-0472">Membrane</keyword>
<keyword evidence="11" id="KW-1133">Transmembrane helix</keyword>
<evidence type="ECO:0000256" key="11">
    <source>
        <dbReference type="SAM" id="Phobius"/>
    </source>
</evidence>
<evidence type="ECO:0000256" key="3">
    <source>
        <dbReference type="ARBA" id="ARBA00022651"/>
    </source>
</evidence>
<evidence type="ECO:0000256" key="9">
    <source>
        <dbReference type="PROSITE-ProRule" id="PRU10061"/>
    </source>
</evidence>
<comment type="similarity">
    <text evidence="2 10">Belongs to the glycosyl hydrolase 10 (cellulase F) family.</text>
</comment>
<feature type="active site" description="Nucleophile" evidence="9">
    <location>
        <position position="294"/>
    </location>
</feature>
<evidence type="ECO:0000313" key="13">
    <source>
        <dbReference type="EMBL" id="MCZ4243990.1"/>
    </source>
</evidence>
<feature type="domain" description="GH10" evidence="12">
    <location>
        <begin position="67"/>
        <end position="380"/>
    </location>
</feature>
<dbReference type="PROSITE" id="PS51760">
    <property type="entry name" value="GH10_2"/>
    <property type="match status" value="1"/>
</dbReference>
<dbReference type="Proteomes" id="UP001144347">
    <property type="component" value="Unassembled WGS sequence"/>
</dbReference>
<evidence type="ECO:0000256" key="6">
    <source>
        <dbReference type="ARBA" id="ARBA00023277"/>
    </source>
</evidence>
<dbReference type="PANTHER" id="PTHR31490">
    <property type="entry name" value="GLYCOSYL HYDROLASE"/>
    <property type="match status" value="1"/>
</dbReference>
<keyword evidence="14" id="KW-1185">Reference proteome</keyword>
<evidence type="ECO:0000256" key="8">
    <source>
        <dbReference type="ARBA" id="ARBA00023326"/>
    </source>
</evidence>
<comment type="caution">
    <text evidence="13">The sequence shown here is derived from an EMBL/GenBank/DDBJ whole genome shotgun (WGS) entry which is preliminary data.</text>
</comment>
<dbReference type="EMBL" id="JAPWGM010000002">
    <property type="protein sequence ID" value="MCZ4243990.1"/>
    <property type="molecule type" value="Genomic_DNA"/>
</dbReference>
<evidence type="ECO:0000313" key="14">
    <source>
        <dbReference type="Proteomes" id="UP001144347"/>
    </source>
</evidence>
<dbReference type="Pfam" id="PF00331">
    <property type="entry name" value="Glyco_hydro_10"/>
    <property type="match status" value="1"/>
</dbReference>
<dbReference type="RefSeq" id="WP_269427057.1">
    <property type="nucleotide sequence ID" value="NZ_JAPWGM010000002.1"/>
</dbReference>
<dbReference type="PRINTS" id="PR00134">
    <property type="entry name" value="GLHYDRLASE10"/>
</dbReference>
<dbReference type="Gene3D" id="3.20.20.80">
    <property type="entry name" value="Glycosidases"/>
    <property type="match status" value="1"/>
</dbReference>
<dbReference type="SMART" id="SM00633">
    <property type="entry name" value="Glyco_10"/>
    <property type="match status" value="1"/>
</dbReference>
<proteinExistence type="inferred from homology"/>
<evidence type="ECO:0000259" key="12">
    <source>
        <dbReference type="PROSITE" id="PS51760"/>
    </source>
</evidence>
<protein>
    <recommendedName>
        <fullName evidence="10">Beta-xylanase</fullName>
        <ecNumber evidence="10">3.2.1.8</ecNumber>
    </recommendedName>
</protein>
<dbReference type="PROSITE" id="PS00591">
    <property type="entry name" value="GH10_1"/>
    <property type="match status" value="1"/>
</dbReference>
<gene>
    <name evidence="13" type="ORF">O0955_08215</name>
</gene>
<reference evidence="13" key="1">
    <citation type="submission" date="2022-12" db="EMBL/GenBank/DDBJ databases">
        <title>Genome sequence of HCMS5-2.</title>
        <authorList>
            <person name="Woo H."/>
        </authorList>
    </citation>
    <scope>NUCLEOTIDE SEQUENCE</scope>
    <source>
        <strain evidence="13">HCMS5-2</strain>
    </source>
</reference>